<reference evidence="3" key="1">
    <citation type="submission" date="2022-11" db="UniProtKB">
        <authorList>
            <consortium name="WormBaseParasite"/>
        </authorList>
    </citation>
    <scope>IDENTIFICATION</scope>
</reference>
<organism evidence="2 3">
    <name type="scientific">Acrobeloides nanus</name>
    <dbReference type="NCBI Taxonomy" id="290746"/>
    <lineage>
        <taxon>Eukaryota</taxon>
        <taxon>Metazoa</taxon>
        <taxon>Ecdysozoa</taxon>
        <taxon>Nematoda</taxon>
        <taxon>Chromadorea</taxon>
        <taxon>Rhabditida</taxon>
        <taxon>Tylenchina</taxon>
        <taxon>Cephalobomorpha</taxon>
        <taxon>Cephaloboidea</taxon>
        <taxon>Cephalobidae</taxon>
        <taxon>Acrobeloides</taxon>
    </lineage>
</organism>
<dbReference type="Proteomes" id="UP000887540">
    <property type="component" value="Unplaced"/>
</dbReference>
<proteinExistence type="predicted"/>
<feature type="region of interest" description="Disordered" evidence="1">
    <location>
        <begin position="1"/>
        <end position="52"/>
    </location>
</feature>
<keyword evidence="2" id="KW-1185">Reference proteome</keyword>
<accession>A0A914DVY7</accession>
<feature type="compositionally biased region" description="Low complexity" evidence="1">
    <location>
        <begin position="29"/>
        <end position="44"/>
    </location>
</feature>
<dbReference type="WBParaSite" id="ACRNAN_scaffold4063.g31740.t1">
    <property type="protein sequence ID" value="ACRNAN_scaffold4063.g31740.t1"/>
    <property type="gene ID" value="ACRNAN_scaffold4063.g31740"/>
</dbReference>
<evidence type="ECO:0000313" key="3">
    <source>
        <dbReference type="WBParaSite" id="ACRNAN_scaffold4063.g31740.t1"/>
    </source>
</evidence>
<name>A0A914DVY7_9BILA</name>
<dbReference type="AlphaFoldDB" id="A0A914DVY7"/>
<evidence type="ECO:0000256" key="1">
    <source>
        <dbReference type="SAM" id="MobiDB-lite"/>
    </source>
</evidence>
<sequence>MDPKAIQQNRDPIGYTKRTRRYPPIKNVSTSSNSSLLSPGNPHSVETHSPQESVMEVKTEQMLEDFLFHRLCAVEVHVEKLR</sequence>
<protein>
    <submittedName>
        <fullName evidence="3">Uncharacterized protein</fullName>
    </submittedName>
</protein>
<feature type="compositionally biased region" description="Polar residues" evidence="1">
    <location>
        <begin position="1"/>
        <end position="10"/>
    </location>
</feature>
<evidence type="ECO:0000313" key="2">
    <source>
        <dbReference type="Proteomes" id="UP000887540"/>
    </source>
</evidence>